<evidence type="ECO:0000313" key="2">
    <source>
        <dbReference type="EMBL" id="BFH74586.1"/>
    </source>
</evidence>
<keyword evidence="1" id="KW-0812">Transmembrane</keyword>
<dbReference type="EMBL" id="AP031322">
    <property type="protein sequence ID" value="BFH74586.1"/>
    <property type="molecule type" value="Genomic_DNA"/>
</dbReference>
<reference evidence="2" key="1">
    <citation type="submission" date="2024-03" db="EMBL/GenBank/DDBJ databases">
        <title>Complete genome sequence of Sulfurisphaera javensis strain KD-1.</title>
        <authorList>
            <person name="Sakai H."/>
            <person name="Nur N."/>
            <person name="Suwanto A."/>
            <person name="Kurosawa N."/>
        </authorList>
    </citation>
    <scope>NUCLEOTIDE SEQUENCE</scope>
    <source>
        <strain evidence="2">KD-1</strain>
    </source>
</reference>
<feature type="transmembrane region" description="Helical" evidence="1">
    <location>
        <begin position="12"/>
        <end position="32"/>
    </location>
</feature>
<name>A0AAT9GUU9_9CREN</name>
<keyword evidence="1" id="KW-1133">Transmembrane helix</keyword>
<accession>A0AAT9GUU9</accession>
<evidence type="ECO:0000256" key="1">
    <source>
        <dbReference type="SAM" id="Phobius"/>
    </source>
</evidence>
<keyword evidence="1" id="KW-0472">Membrane</keyword>
<proteinExistence type="predicted"/>
<feature type="transmembrane region" description="Helical" evidence="1">
    <location>
        <begin position="246"/>
        <end position="263"/>
    </location>
</feature>
<dbReference type="RefSeq" id="WP_369610085.1">
    <property type="nucleotide sequence ID" value="NZ_AP031322.1"/>
</dbReference>
<dbReference type="AlphaFoldDB" id="A0AAT9GUU9"/>
<protein>
    <submittedName>
        <fullName evidence="2">Uncharacterized protein</fullName>
    </submittedName>
</protein>
<dbReference type="GeneID" id="92355488"/>
<sequence>MREKNYLQNIIILAFLGFLVTSTFSIANVYFIPNYVVKDSNYTYKVIMSISGFGGLISETKSGFVIYKIDNYSSDNFTFTVTSFGNLFTYLKDENINPQKILLVYVNNGTYTINYNESLKFPSISFYLLQKIRENETIMVITTNAGSFYVYKINQSLSKNGEQGIVNLYVDNSSGLLIELNEYASDTLGSVNITFELYNFTQVLNSSNKNNTLSSTSFSKSNFANSSQLNLNNSLTYDSTSKNDNYLIAVAIVGVIIFSVLLFRNRFIKRKF</sequence>
<gene>
    <name evidence="2" type="ORF">SJAV_25300</name>
</gene>
<dbReference type="KEGG" id="sjv:SJAV_25300"/>
<organism evidence="2">
    <name type="scientific">Sulfurisphaera javensis</name>
    <dbReference type="NCBI Taxonomy" id="2049879"/>
    <lineage>
        <taxon>Archaea</taxon>
        <taxon>Thermoproteota</taxon>
        <taxon>Thermoprotei</taxon>
        <taxon>Sulfolobales</taxon>
        <taxon>Sulfolobaceae</taxon>
        <taxon>Sulfurisphaera</taxon>
    </lineage>
</organism>